<dbReference type="RefSeq" id="WP_011720818.1">
    <property type="nucleotide sequence ID" value="NC_008578.1"/>
</dbReference>
<evidence type="ECO:0000313" key="3">
    <source>
        <dbReference type="EMBL" id="ABK53755.1"/>
    </source>
</evidence>
<dbReference type="Pfam" id="PF26563">
    <property type="entry name" value="Rv3660c_N"/>
    <property type="match status" value="1"/>
</dbReference>
<dbReference type="KEGG" id="ace:Acel_1983"/>
<feature type="domain" description="Rv3660c-like CheY-like N-terminal" evidence="2">
    <location>
        <begin position="42"/>
        <end position="148"/>
    </location>
</feature>
<dbReference type="SUPFAM" id="SSF52540">
    <property type="entry name" value="P-loop containing nucleoside triphosphate hydrolases"/>
    <property type="match status" value="1"/>
</dbReference>
<dbReference type="STRING" id="351607.Acel_1983"/>
<reference evidence="3 4" key="1">
    <citation type="journal article" date="2009" name="Genome Res.">
        <title>Complete genome of the cellulolytic thermophile Acidothermus cellulolyticus 11B provides insights into its ecophysiological and evolutionary adaptations.</title>
        <authorList>
            <person name="Barabote R.D."/>
            <person name="Xie G."/>
            <person name="Leu D.H."/>
            <person name="Normand P."/>
            <person name="Necsulea A."/>
            <person name="Daubin V."/>
            <person name="Medigue C."/>
            <person name="Adney W.S."/>
            <person name="Xu X.C."/>
            <person name="Lapidus A."/>
            <person name="Parales R.E."/>
            <person name="Detter C."/>
            <person name="Pujic P."/>
            <person name="Bruce D."/>
            <person name="Lavire C."/>
            <person name="Challacombe J.F."/>
            <person name="Brettin T.S."/>
            <person name="Berry A.M."/>
        </authorList>
    </citation>
    <scope>NUCLEOTIDE SEQUENCE [LARGE SCALE GENOMIC DNA]</scope>
    <source>
        <strain evidence="4">ATCC 43068 / DSM 8971 / 11B</strain>
    </source>
</reference>
<keyword evidence="4" id="KW-1185">Reference proteome</keyword>
<dbReference type="AlphaFoldDB" id="A0LWE5"/>
<dbReference type="HOGENOM" id="CLU_042654_2_0_11"/>
<evidence type="ECO:0000259" key="2">
    <source>
        <dbReference type="Pfam" id="PF26563"/>
    </source>
</evidence>
<dbReference type="eggNOG" id="COG0489">
    <property type="taxonomic scope" value="Bacteria"/>
</dbReference>
<name>A0LWE5_ACIC1</name>
<organism evidence="3 4">
    <name type="scientific">Acidothermus cellulolyticus (strain ATCC 43068 / DSM 8971 / 11B)</name>
    <dbReference type="NCBI Taxonomy" id="351607"/>
    <lineage>
        <taxon>Bacteria</taxon>
        <taxon>Bacillati</taxon>
        <taxon>Actinomycetota</taxon>
        <taxon>Actinomycetes</taxon>
        <taxon>Acidothermales</taxon>
        <taxon>Acidothermaceae</taxon>
        <taxon>Acidothermus</taxon>
    </lineage>
</organism>
<dbReference type="Proteomes" id="UP000008221">
    <property type="component" value="Chromosome"/>
</dbReference>
<dbReference type="NCBIfam" id="TIGR03815">
    <property type="entry name" value="CpaE_hom_Actino"/>
    <property type="match status" value="1"/>
</dbReference>
<dbReference type="InterPro" id="IPR027417">
    <property type="entry name" value="P-loop_NTPase"/>
</dbReference>
<dbReference type="InterPro" id="IPR022521">
    <property type="entry name" value="Rv3660c"/>
</dbReference>
<sequence length="403" mass="42260">MTIWNTTADPIGDERPRGMPSSAQWVPEQAFDVRPRRPLVITGSEQLLDDLLRIAAATGTELDVAPDLVAARDRWTDAPLIILDAAQVTDQVARSLPRRPAVVLVVQGEPAMDAWQRAVVVGAEHIAALPTAEPWLSEQLADVLEGPPRAVSVAITGVVGGCGATTLAAGLATVAGRHGIRTALVDADPWGGGIDLLFGGEGARGLRWADLTGAEGRLPAGALRDQLPRLDDLVVLSHSPSRFTAMSEPVVPQVIGALSRCNDLLVFDLPRYECGQASAAAPAPPRSFPDSEVTLAVVPDDVRGIAAARAFLPRLGGRVWVVTRRRTAALSGPEIAGLLGVPWLGEVRHEARLVAAAQRGEAPGASGMGALARLCAHLLQRIAAAVVTTRPGPLAARWQAVAQ</sequence>
<dbReference type="InParanoid" id="A0LWE5"/>
<dbReference type="Gene3D" id="3.40.50.300">
    <property type="entry name" value="P-loop containing nucleotide triphosphate hydrolases"/>
    <property type="match status" value="1"/>
</dbReference>
<evidence type="ECO:0000313" key="4">
    <source>
        <dbReference type="Proteomes" id="UP000008221"/>
    </source>
</evidence>
<evidence type="ECO:0000256" key="1">
    <source>
        <dbReference type="SAM" id="MobiDB-lite"/>
    </source>
</evidence>
<proteinExistence type="predicted"/>
<accession>A0LWE5</accession>
<feature type="region of interest" description="Disordered" evidence="1">
    <location>
        <begin position="1"/>
        <end position="22"/>
    </location>
</feature>
<protein>
    <submittedName>
        <fullName evidence="3">Septum site determining protein</fullName>
    </submittedName>
</protein>
<dbReference type="InterPro" id="IPR059050">
    <property type="entry name" value="Rv3660c_N"/>
</dbReference>
<dbReference type="EMBL" id="CP000481">
    <property type="protein sequence ID" value="ABK53755.1"/>
    <property type="molecule type" value="Genomic_DNA"/>
</dbReference>
<gene>
    <name evidence="3" type="ordered locus">Acel_1983</name>
</gene>